<accession>A0AAV5VFP1</accession>
<protein>
    <submittedName>
        <fullName evidence="2">Uncharacterized protein</fullName>
    </submittedName>
</protein>
<evidence type="ECO:0000313" key="2">
    <source>
        <dbReference type="EMBL" id="GMT18547.1"/>
    </source>
</evidence>
<sequence>CRVVSPQMEESKSSTSVLSSSLGDSDVETALSFNLSQISTAANSFDCDELIEVLMDSKKSKRTLWEPTPSQEVLPAEDFSAAITTYLDECEPENLKTGIIADGSLTNFRTARHYETIYRINESLLPSAKSSRAARVTPADSDAQSLSETSTDRDSYEPCYSSPAISCEAAETPDQTRLSYTSASQSSIALASSSMSSMDEEEDNQGWECHPATVMFRLESHGIELDLGVNMTLHSPSGGLPVLATVNVPPQ</sequence>
<keyword evidence="3" id="KW-1185">Reference proteome</keyword>
<feature type="non-terminal residue" evidence="2">
    <location>
        <position position="1"/>
    </location>
</feature>
<dbReference type="Proteomes" id="UP001432322">
    <property type="component" value="Unassembled WGS sequence"/>
</dbReference>
<gene>
    <name evidence="2" type="ORF">PFISCL1PPCAC_9844</name>
</gene>
<reference evidence="2" key="1">
    <citation type="submission" date="2023-10" db="EMBL/GenBank/DDBJ databases">
        <title>Genome assembly of Pristionchus species.</title>
        <authorList>
            <person name="Yoshida K."/>
            <person name="Sommer R.J."/>
        </authorList>
    </citation>
    <scope>NUCLEOTIDE SEQUENCE</scope>
    <source>
        <strain evidence="2">RS5133</strain>
    </source>
</reference>
<dbReference type="EMBL" id="BTSY01000003">
    <property type="protein sequence ID" value="GMT18547.1"/>
    <property type="molecule type" value="Genomic_DNA"/>
</dbReference>
<feature type="region of interest" description="Disordered" evidence="1">
    <location>
        <begin position="129"/>
        <end position="159"/>
    </location>
</feature>
<evidence type="ECO:0000313" key="3">
    <source>
        <dbReference type="Proteomes" id="UP001432322"/>
    </source>
</evidence>
<proteinExistence type="predicted"/>
<feature type="region of interest" description="Disordered" evidence="1">
    <location>
        <begin position="1"/>
        <end position="21"/>
    </location>
</feature>
<dbReference type="AlphaFoldDB" id="A0AAV5VFP1"/>
<organism evidence="2 3">
    <name type="scientific">Pristionchus fissidentatus</name>
    <dbReference type="NCBI Taxonomy" id="1538716"/>
    <lineage>
        <taxon>Eukaryota</taxon>
        <taxon>Metazoa</taxon>
        <taxon>Ecdysozoa</taxon>
        <taxon>Nematoda</taxon>
        <taxon>Chromadorea</taxon>
        <taxon>Rhabditida</taxon>
        <taxon>Rhabditina</taxon>
        <taxon>Diplogasteromorpha</taxon>
        <taxon>Diplogasteroidea</taxon>
        <taxon>Neodiplogasteridae</taxon>
        <taxon>Pristionchus</taxon>
    </lineage>
</organism>
<name>A0AAV5VFP1_9BILA</name>
<evidence type="ECO:0000256" key="1">
    <source>
        <dbReference type="SAM" id="MobiDB-lite"/>
    </source>
</evidence>
<comment type="caution">
    <text evidence="2">The sequence shown here is derived from an EMBL/GenBank/DDBJ whole genome shotgun (WGS) entry which is preliminary data.</text>
</comment>